<evidence type="ECO:0008006" key="3">
    <source>
        <dbReference type="Google" id="ProtNLM"/>
    </source>
</evidence>
<accession>A0A6I8UJ42</accession>
<dbReference type="RefSeq" id="XP_001356271.3">
    <property type="nucleotide sequence ID" value="XM_001356235.4"/>
</dbReference>
<name>A0A6I8UJ42_DROPS</name>
<protein>
    <recommendedName>
        <fullName evidence="3">Tetratricopeptide repeat protein</fullName>
    </recommendedName>
</protein>
<dbReference type="InterPro" id="IPR011990">
    <property type="entry name" value="TPR-like_helical_dom_sf"/>
</dbReference>
<dbReference type="AlphaFoldDB" id="A0A6I8UJ42"/>
<keyword evidence="1" id="KW-1185">Reference proteome</keyword>
<reference evidence="2" key="1">
    <citation type="submission" date="2025-08" db="UniProtKB">
        <authorList>
            <consortium name="RefSeq"/>
        </authorList>
    </citation>
    <scope>IDENTIFICATION</scope>
    <source>
        <strain evidence="2">MV-25-SWS-2005</strain>
        <tissue evidence="2">Whole body</tissue>
    </source>
</reference>
<proteinExistence type="predicted"/>
<dbReference type="InterPro" id="IPR019734">
    <property type="entry name" value="TPR_rpt"/>
</dbReference>
<dbReference type="Gene3D" id="1.25.40.10">
    <property type="entry name" value="Tetratricopeptide repeat domain"/>
    <property type="match status" value="1"/>
</dbReference>
<evidence type="ECO:0000313" key="2">
    <source>
        <dbReference type="RefSeq" id="XP_001356271.3"/>
    </source>
</evidence>
<dbReference type="KEGG" id="dpo:4816469"/>
<gene>
    <name evidence="2" type="primary">LOC4816469</name>
</gene>
<sequence>MAQRHKEMMLLSRQIKSKFPHRAFREITFDREVIRESITPLTYEAARRVKGPIYEALEDELRCAGCRMLPEFLRCLATKEQSLFDSLNIRERITDDRPLLYALIENLKQAELAVLQRKLKGLKECFSLFYQTMVLLEPYRQKYSYALTAVLEHIVGLCHNIDGQERDAAEMIARIYHTYAMYLVRLGQRTSAISYFQIAMNLVRGHVWTAQVDMRAGSQTLHELVAQDLARQLLIHGKQIVRQQPQEAIAIARKATVLIAEIGREKNLDIFCDTFLERAFFLMESGNYNAAQQCLEQIRPQIIACTDYKFVKLNIKYYLFHGQCAEIFENPDKAISSYKKALRLSRLYSHKDTEAEILLYLGKIFAKDTQKTSIAKKCYEQARRIYVDFNDVHSLKMANYLLAKLMADEITPLYMAMLKSSTSQYCAFFNLRQWKNRCRPFWKKLGGEIIKQETDDIYCLLDEEKEDPASDSSYTGLDRKVFKVEEGDV</sequence>
<evidence type="ECO:0000313" key="1">
    <source>
        <dbReference type="Proteomes" id="UP000001819"/>
    </source>
</evidence>
<dbReference type="Pfam" id="PF13181">
    <property type="entry name" value="TPR_8"/>
    <property type="match status" value="1"/>
</dbReference>
<organism evidence="1 2">
    <name type="scientific">Drosophila pseudoobscura pseudoobscura</name>
    <name type="common">Fruit fly</name>
    <dbReference type="NCBI Taxonomy" id="46245"/>
    <lineage>
        <taxon>Eukaryota</taxon>
        <taxon>Metazoa</taxon>
        <taxon>Ecdysozoa</taxon>
        <taxon>Arthropoda</taxon>
        <taxon>Hexapoda</taxon>
        <taxon>Insecta</taxon>
        <taxon>Pterygota</taxon>
        <taxon>Neoptera</taxon>
        <taxon>Endopterygota</taxon>
        <taxon>Diptera</taxon>
        <taxon>Brachycera</taxon>
        <taxon>Muscomorpha</taxon>
        <taxon>Ephydroidea</taxon>
        <taxon>Drosophilidae</taxon>
        <taxon>Drosophila</taxon>
        <taxon>Sophophora</taxon>
    </lineage>
</organism>
<dbReference type="Proteomes" id="UP000001819">
    <property type="component" value="Chromosome 4"/>
</dbReference>
<dbReference type="InParanoid" id="A0A6I8UJ42"/>
<dbReference type="SUPFAM" id="SSF48452">
    <property type="entry name" value="TPR-like"/>
    <property type="match status" value="1"/>
</dbReference>